<evidence type="ECO:0000313" key="1">
    <source>
        <dbReference type="EMBL" id="AYG84545.1"/>
    </source>
</evidence>
<evidence type="ECO:0000313" key="2">
    <source>
        <dbReference type="Proteomes" id="UP000271554"/>
    </source>
</evidence>
<dbReference type="EMBL" id="CP032698">
    <property type="protein sequence ID" value="AYG84545.1"/>
    <property type="molecule type" value="Genomic_DNA"/>
</dbReference>
<proteinExistence type="predicted"/>
<dbReference type="Proteomes" id="UP000271554">
    <property type="component" value="Chromosome"/>
</dbReference>
<sequence>MDRRRTCGAGLSRLLVLCAVLFGLFAMHGAPASAAAGCHGETTVAEPMSAPMSPMSAPMNMGHADMRGERGLVHAGPVVSSMGGERCVSTPARDRLPLTAAGLFAVLGLVVVVVWGLAGRRAALRDVARRGPPRAGRQLLLEVCIART</sequence>
<protein>
    <submittedName>
        <fullName evidence="1">Uncharacterized protein</fullName>
    </submittedName>
</protein>
<name>A0A387HL01_9ACTN</name>
<dbReference type="KEGG" id="shun:DWB77_06759"/>
<dbReference type="AlphaFoldDB" id="A0A387HL01"/>
<organism evidence="1 2">
    <name type="scientific">Streptomyces hundungensis</name>
    <dbReference type="NCBI Taxonomy" id="1077946"/>
    <lineage>
        <taxon>Bacteria</taxon>
        <taxon>Bacillati</taxon>
        <taxon>Actinomycetota</taxon>
        <taxon>Actinomycetes</taxon>
        <taxon>Kitasatosporales</taxon>
        <taxon>Streptomycetaceae</taxon>
        <taxon>Streptomyces</taxon>
    </lineage>
</organism>
<keyword evidence="2" id="KW-1185">Reference proteome</keyword>
<gene>
    <name evidence="1" type="ORF">DWB77_06759</name>
</gene>
<accession>A0A387HL01</accession>
<reference evidence="1 2" key="1">
    <citation type="submission" date="2018-10" db="EMBL/GenBank/DDBJ databases">
        <title>Relationship between Morphology and Antimicrobial Activity in Streptomyces.</title>
        <authorList>
            <person name="Kang H.J."/>
            <person name="Kim S.B."/>
        </authorList>
    </citation>
    <scope>NUCLEOTIDE SEQUENCE [LARGE SCALE GENOMIC DNA]</scope>
    <source>
        <strain evidence="1 2">BH38</strain>
    </source>
</reference>